<evidence type="ECO:0000256" key="7">
    <source>
        <dbReference type="SAM" id="Phobius"/>
    </source>
</evidence>
<dbReference type="InterPro" id="IPR017871">
    <property type="entry name" value="ABC_transporter-like_CS"/>
</dbReference>
<evidence type="ECO:0000256" key="4">
    <source>
        <dbReference type="ARBA" id="ARBA00022840"/>
    </source>
</evidence>
<sequence length="606" mass="67126">MHIGKVITLQSQQQTQHWKELGSYFWQERKMLGIVTVSGLIYNVGMLAGPWFDGQLAQCLYDIVQGKQSASDMYRLCLCYLATILCVQGARYIKRLYVRKFANHVSLTMRARLYQNLVQMTRAAIARQDTGSLMTKIIADIDACVEGMRKFTTELFDTGVVMVAYIAMLLYYDWRLTMLVLLFPPLAYLLADRLRRHVARAAAQSKESSGALTDGTLDRLRHAMTYRIYGVEASEDAHYETLLTDYEKKRIRSNLFENALQPLYRSIALCGTVVILYEGGRNVLGSGMASWDIAAFSTYLACFLKLAVKSSHAAKLFNAVQKAQVSWQRIRPQLQESAPLTEPQQPFPADVLTVQDVAFTYPGTEMPVFRNLSFTARPGEIIGITGPVACGKSTLGRALLCESPHDGTIYFGSQELGNGHGSPVGIIGYSGHSPELFSGTIAENIQFGCTDRPDDFRAVWQAVCLDEDDLPDGPATRIGPGGLRLSGGQQARVALARALFGGCPVLVLDDPFASVDQKTEARILQHLRQSSNGRIILLISHRLTVFPQLDQVIWMQPDGAVRVADHAALYEQCDAYRRLYDLQVPQSPAESLPPLASLGKEADSHA</sequence>
<protein>
    <submittedName>
        <fullName evidence="10">ABC transporter, ATP-binding protein</fullName>
    </submittedName>
</protein>
<dbReference type="InterPro" id="IPR003439">
    <property type="entry name" value="ABC_transporter-like_ATP-bd"/>
</dbReference>
<evidence type="ECO:0000256" key="6">
    <source>
        <dbReference type="ARBA" id="ARBA00023136"/>
    </source>
</evidence>
<keyword evidence="11" id="KW-1185">Reference proteome</keyword>
<feature type="domain" description="ABC transmembrane type-1" evidence="9">
    <location>
        <begin position="34"/>
        <end position="322"/>
    </location>
</feature>
<comment type="subcellular location">
    <subcellularLocation>
        <location evidence="1">Cell membrane</location>
        <topology evidence="1">Multi-pass membrane protein</topology>
    </subcellularLocation>
</comment>
<dbReference type="SUPFAM" id="SSF52540">
    <property type="entry name" value="P-loop containing nucleoside triphosphate hydrolases"/>
    <property type="match status" value="1"/>
</dbReference>
<dbReference type="InterPro" id="IPR036640">
    <property type="entry name" value="ABC1_TM_sf"/>
</dbReference>
<evidence type="ECO:0000256" key="3">
    <source>
        <dbReference type="ARBA" id="ARBA00022741"/>
    </source>
</evidence>
<dbReference type="InterPro" id="IPR027417">
    <property type="entry name" value="P-loop_NTPase"/>
</dbReference>
<dbReference type="GO" id="GO:0005524">
    <property type="term" value="F:ATP binding"/>
    <property type="evidence" value="ECO:0007669"/>
    <property type="project" value="UniProtKB-KW"/>
</dbReference>
<dbReference type="InterPro" id="IPR011527">
    <property type="entry name" value="ABC1_TM_dom"/>
</dbReference>
<keyword evidence="4 10" id="KW-0067">ATP-binding</keyword>
<dbReference type="PANTHER" id="PTHR43394:SF1">
    <property type="entry name" value="ATP-BINDING CASSETTE SUB-FAMILY B MEMBER 10, MITOCHONDRIAL"/>
    <property type="match status" value="1"/>
</dbReference>
<feature type="transmembrane region" description="Helical" evidence="7">
    <location>
        <begin position="72"/>
        <end position="93"/>
    </location>
</feature>
<dbReference type="HOGENOM" id="CLU_000604_84_3_9"/>
<dbReference type="PROSITE" id="PS50929">
    <property type="entry name" value="ABC_TM1F"/>
    <property type="match status" value="1"/>
</dbReference>
<dbReference type="GO" id="GO:0015421">
    <property type="term" value="F:ABC-type oligopeptide transporter activity"/>
    <property type="evidence" value="ECO:0007669"/>
    <property type="project" value="TreeGrafter"/>
</dbReference>
<comment type="caution">
    <text evidence="10">The sequence shown here is derived from an EMBL/GenBank/DDBJ whole genome shotgun (WGS) entry which is preliminary data.</text>
</comment>
<dbReference type="PROSITE" id="PS00211">
    <property type="entry name" value="ABC_TRANSPORTER_1"/>
    <property type="match status" value="1"/>
</dbReference>
<evidence type="ECO:0000259" key="8">
    <source>
        <dbReference type="PROSITE" id="PS50893"/>
    </source>
</evidence>
<dbReference type="SUPFAM" id="SSF90123">
    <property type="entry name" value="ABC transporter transmembrane region"/>
    <property type="match status" value="1"/>
</dbReference>
<dbReference type="PROSITE" id="PS50893">
    <property type="entry name" value="ABC_TRANSPORTER_2"/>
    <property type="match status" value="1"/>
</dbReference>
<dbReference type="GO" id="GO:0005886">
    <property type="term" value="C:plasma membrane"/>
    <property type="evidence" value="ECO:0007669"/>
    <property type="project" value="UniProtKB-SubCell"/>
</dbReference>
<dbReference type="InterPro" id="IPR039421">
    <property type="entry name" value="Type_1_exporter"/>
</dbReference>
<evidence type="ECO:0000256" key="2">
    <source>
        <dbReference type="ARBA" id="ARBA00022692"/>
    </source>
</evidence>
<dbReference type="eggNOG" id="COG1132">
    <property type="taxonomic scope" value="Bacteria"/>
</dbReference>
<keyword evidence="5 7" id="KW-1133">Transmembrane helix</keyword>
<dbReference type="RefSeq" id="WP_005839931.1">
    <property type="nucleotide sequence ID" value="NZ_GG697141.2"/>
</dbReference>
<keyword evidence="6 7" id="KW-0472">Membrane</keyword>
<accession>C9KKL2</accession>
<keyword evidence="2 7" id="KW-0812">Transmembrane</keyword>
<dbReference type="PATRIC" id="fig|500635.8.peg.1087"/>
<dbReference type="Gene3D" id="3.40.50.300">
    <property type="entry name" value="P-loop containing nucleotide triphosphate hydrolases"/>
    <property type="match status" value="1"/>
</dbReference>
<dbReference type="SMART" id="SM00382">
    <property type="entry name" value="AAA"/>
    <property type="match status" value="1"/>
</dbReference>
<dbReference type="Pfam" id="PF00005">
    <property type="entry name" value="ABC_tran"/>
    <property type="match status" value="1"/>
</dbReference>
<dbReference type="AlphaFoldDB" id="C9KKL2"/>
<dbReference type="InterPro" id="IPR003593">
    <property type="entry name" value="AAA+_ATPase"/>
</dbReference>
<evidence type="ECO:0000313" key="11">
    <source>
        <dbReference type="Proteomes" id="UP000003671"/>
    </source>
</evidence>
<dbReference type="PANTHER" id="PTHR43394">
    <property type="entry name" value="ATP-DEPENDENT PERMEASE MDL1, MITOCHONDRIAL"/>
    <property type="match status" value="1"/>
</dbReference>
<dbReference type="STRING" id="500635.MITSMUL_03712"/>
<reference evidence="10" key="1">
    <citation type="submission" date="2009-09" db="EMBL/GenBank/DDBJ databases">
        <authorList>
            <person name="Weinstock G."/>
            <person name="Sodergren E."/>
            <person name="Clifton S."/>
            <person name="Fulton L."/>
            <person name="Fulton B."/>
            <person name="Courtney L."/>
            <person name="Fronick C."/>
            <person name="Harrison M."/>
            <person name="Strong C."/>
            <person name="Farmer C."/>
            <person name="Delahaunty K."/>
            <person name="Markovic C."/>
            <person name="Hall O."/>
            <person name="Minx P."/>
            <person name="Tomlinson C."/>
            <person name="Mitreva M."/>
            <person name="Nelson J."/>
            <person name="Hou S."/>
            <person name="Wollam A."/>
            <person name="Pepin K.H."/>
            <person name="Johnson M."/>
            <person name="Bhonagiri V."/>
            <person name="Nash W.E."/>
            <person name="Warren W."/>
            <person name="Chinwalla A."/>
            <person name="Mardis E.R."/>
            <person name="Wilson R.K."/>
        </authorList>
    </citation>
    <scope>NUCLEOTIDE SEQUENCE [LARGE SCALE GENOMIC DNA]</scope>
    <source>
        <strain evidence="10">DSM 20544</strain>
    </source>
</reference>
<dbReference type="Gene3D" id="1.20.1560.10">
    <property type="entry name" value="ABC transporter type 1, transmembrane domain"/>
    <property type="match status" value="1"/>
</dbReference>
<evidence type="ECO:0000313" key="10">
    <source>
        <dbReference type="EMBL" id="EEX69662.1"/>
    </source>
</evidence>
<evidence type="ECO:0000259" key="9">
    <source>
        <dbReference type="PROSITE" id="PS50929"/>
    </source>
</evidence>
<organism evidence="10 11">
    <name type="scientific">Mitsuokella multacida DSM 20544</name>
    <dbReference type="NCBI Taxonomy" id="500635"/>
    <lineage>
        <taxon>Bacteria</taxon>
        <taxon>Bacillati</taxon>
        <taxon>Bacillota</taxon>
        <taxon>Negativicutes</taxon>
        <taxon>Selenomonadales</taxon>
        <taxon>Selenomonadaceae</taxon>
        <taxon>Mitsuokella</taxon>
    </lineage>
</organism>
<dbReference type="CDD" id="cd07346">
    <property type="entry name" value="ABC_6TM_exporters"/>
    <property type="match status" value="1"/>
</dbReference>
<feature type="transmembrane region" description="Helical" evidence="7">
    <location>
        <begin position="31"/>
        <end position="52"/>
    </location>
</feature>
<feature type="transmembrane region" description="Helical" evidence="7">
    <location>
        <begin position="155"/>
        <end position="172"/>
    </location>
</feature>
<dbReference type="Proteomes" id="UP000003671">
    <property type="component" value="Unassembled WGS sequence"/>
</dbReference>
<dbReference type="GeneID" id="93480856"/>
<dbReference type="EMBL" id="ABWK02000009">
    <property type="protein sequence ID" value="EEX69662.1"/>
    <property type="molecule type" value="Genomic_DNA"/>
</dbReference>
<proteinExistence type="predicted"/>
<feature type="domain" description="ABC transporter" evidence="8">
    <location>
        <begin position="352"/>
        <end position="582"/>
    </location>
</feature>
<keyword evidence="3" id="KW-0547">Nucleotide-binding</keyword>
<dbReference type="Pfam" id="PF00664">
    <property type="entry name" value="ABC_membrane"/>
    <property type="match status" value="1"/>
</dbReference>
<evidence type="ECO:0000256" key="5">
    <source>
        <dbReference type="ARBA" id="ARBA00022989"/>
    </source>
</evidence>
<evidence type="ECO:0000256" key="1">
    <source>
        <dbReference type="ARBA" id="ARBA00004651"/>
    </source>
</evidence>
<dbReference type="GO" id="GO:0016887">
    <property type="term" value="F:ATP hydrolysis activity"/>
    <property type="evidence" value="ECO:0007669"/>
    <property type="project" value="InterPro"/>
</dbReference>
<gene>
    <name evidence="10" type="ORF">MITSMUL_03712</name>
</gene>
<name>C9KKL2_9FIRM</name>